<protein>
    <recommendedName>
        <fullName evidence="4">Lipoprotein</fullName>
    </recommendedName>
</protein>
<feature type="chain" id="PRO_5042480726" description="Lipoprotein" evidence="1">
    <location>
        <begin position="21"/>
        <end position="175"/>
    </location>
</feature>
<dbReference type="AlphaFoldDB" id="A0AAJ1AHX0"/>
<accession>A0AAJ1AHX0</accession>
<organism evidence="2 3">
    <name type="scientific">Candidatus Methylomirabilis tolerans</name>
    <dbReference type="NCBI Taxonomy" id="3123416"/>
    <lineage>
        <taxon>Bacteria</taxon>
        <taxon>Candidatus Methylomirabilota</taxon>
        <taxon>Candidatus Methylomirabilia</taxon>
        <taxon>Candidatus Methylomirabilales</taxon>
        <taxon>Candidatus Methylomirabilaceae</taxon>
        <taxon>Candidatus Methylomirabilis</taxon>
    </lineage>
</organism>
<evidence type="ECO:0000313" key="3">
    <source>
        <dbReference type="Proteomes" id="UP001197609"/>
    </source>
</evidence>
<gene>
    <name evidence="2" type="ORF">K8G79_08145</name>
</gene>
<evidence type="ECO:0000313" key="2">
    <source>
        <dbReference type="EMBL" id="MBZ0160089.1"/>
    </source>
</evidence>
<evidence type="ECO:0000256" key="1">
    <source>
        <dbReference type="SAM" id="SignalP"/>
    </source>
</evidence>
<sequence>MALKVKALSLVLAGILAGCASIPQDILQLSPESLEERQLQTRRFETEDEAKLLSASATLLQDLGFTITKSVTSLGVITASKDRSAVEAGQVALAVLLSILAQQNVPYDETQKMRVSVVTQPLGDGKSTAVRVTFQRIVWNTHKQISRREQLSDPEIYQEFFSKLSKAVFLEAHQL</sequence>
<comment type="caution">
    <text evidence="2">The sequence shown here is derived from an EMBL/GenBank/DDBJ whole genome shotgun (WGS) entry which is preliminary data.</text>
</comment>
<dbReference type="PROSITE" id="PS51257">
    <property type="entry name" value="PROKAR_LIPOPROTEIN"/>
    <property type="match status" value="1"/>
</dbReference>
<dbReference type="EMBL" id="JAIOIU010000102">
    <property type="protein sequence ID" value="MBZ0160089.1"/>
    <property type="molecule type" value="Genomic_DNA"/>
</dbReference>
<reference evidence="2 3" key="1">
    <citation type="journal article" date="2021" name="bioRxiv">
        <title>Unraveling nitrogen, sulfur and carbon metabolic pathways and microbial community transcriptional responses to substrate deprivation and toxicity stresses in a bioreactor mimicking anoxic brackish coastal sediment conditions.</title>
        <authorList>
            <person name="Martins P.D."/>
            <person name="Echeveste M.J."/>
            <person name="Arshad A."/>
            <person name="Kurth J."/>
            <person name="Ouboter H."/>
            <person name="Jetten M.S.M."/>
            <person name="Welte C.U."/>
        </authorList>
    </citation>
    <scope>NUCLEOTIDE SEQUENCE [LARGE SCALE GENOMIC DNA]</scope>
    <source>
        <strain evidence="2">MAG_38</strain>
    </source>
</reference>
<proteinExistence type="predicted"/>
<evidence type="ECO:0008006" key="4">
    <source>
        <dbReference type="Google" id="ProtNLM"/>
    </source>
</evidence>
<name>A0AAJ1AHX0_9BACT</name>
<feature type="signal peptide" evidence="1">
    <location>
        <begin position="1"/>
        <end position="20"/>
    </location>
</feature>
<keyword evidence="1" id="KW-0732">Signal</keyword>
<dbReference type="Proteomes" id="UP001197609">
    <property type="component" value="Unassembled WGS sequence"/>
</dbReference>